<dbReference type="InterPro" id="IPR036236">
    <property type="entry name" value="Znf_C2H2_sf"/>
</dbReference>
<dbReference type="SUPFAM" id="SSF57667">
    <property type="entry name" value="beta-beta-alpha zinc fingers"/>
    <property type="match status" value="2"/>
</dbReference>
<dbReference type="GeneID" id="118415018"/>
<feature type="domain" description="C2H2-type" evidence="21">
    <location>
        <begin position="272"/>
        <end position="301"/>
    </location>
</feature>
<protein>
    <recommendedName>
        <fullName evidence="18">Wilms tumor protein homolog</fullName>
    </recommendedName>
</protein>
<dbReference type="Pfam" id="PF00096">
    <property type="entry name" value="zf-C2H2"/>
    <property type="match status" value="2"/>
</dbReference>
<name>A0A9J7L3Q5_BRAFL</name>
<keyword evidence="9" id="KW-0677">Repeat</keyword>
<dbReference type="InterPro" id="IPR013087">
    <property type="entry name" value="Znf_C2H2_type"/>
</dbReference>
<organism evidence="22 23">
    <name type="scientific">Branchiostoma floridae</name>
    <name type="common">Florida lancelet</name>
    <name type="synonym">Amphioxus</name>
    <dbReference type="NCBI Taxonomy" id="7739"/>
    <lineage>
        <taxon>Eukaryota</taxon>
        <taxon>Metazoa</taxon>
        <taxon>Chordata</taxon>
        <taxon>Cephalochordata</taxon>
        <taxon>Leptocardii</taxon>
        <taxon>Amphioxiformes</taxon>
        <taxon>Branchiostomatidae</taxon>
        <taxon>Branchiostoma</taxon>
    </lineage>
</organism>
<keyword evidence="15" id="KW-0238">DNA-binding</keyword>
<dbReference type="GO" id="GO:0005730">
    <property type="term" value="C:nucleolus"/>
    <property type="evidence" value="ECO:0007669"/>
    <property type="project" value="UniProtKB-SubCell"/>
</dbReference>
<evidence type="ECO:0000256" key="20">
    <source>
        <dbReference type="SAM" id="MobiDB-lite"/>
    </source>
</evidence>
<dbReference type="PROSITE" id="PS50157">
    <property type="entry name" value="ZINC_FINGER_C2H2_2"/>
    <property type="match status" value="4"/>
</dbReference>
<evidence type="ECO:0000313" key="23">
    <source>
        <dbReference type="RefSeq" id="XP_035675282.1"/>
    </source>
</evidence>
<dbReference type="Pfam" id="PF02165">
    <property type="entry name" value="WT1"/>
    <property type="match status" value="1"/>
</dbReference>
<evidence type="ECO:0000256" key="15">
    <source>
        <dbReference type="ARBA" id="ARBA00023125"/>
    </source>
</evidence>
<dbReference type="OMA" id="CEYARST"/>
<evidence type="ECO:0000256" key="4">
    <source>
        <dbReference type="ARBA" id="ARBA00004642"/>
    </source>
</evidence>
<evidence type="ECO:0000256" key="18">
    <source>
        <dbReference type="ARBA" id="ARBA00069242"/>
    </source>
</evidence>
<dbReference type="GO" id="GO:0008270">
    <property type="term" value="F:zinc ion binding"/>
    <property type="evidence" value="ECO:0007669"/>
    <property type="project" value="UniProtKB-KW"/>
</dbReference>
<keyword evidence="8" id="KW-0479">Metal-binding</keyword>
<keyword evidence="12" id="KW-0832">Ubl conjugation</keyword>
<keyword evidence="14" id="KW-0805">Transcription regulation</keyword>
<keyword evidence="10 19" id="KW-0863">Zinc-finger</keyword>
<evidence type="ECO:0000256" key="19">
    <source>
        <dbReference type="PROSITE-ProRule" id="PRU00042"/>
    </source>
</evidence>
<keyword evidence="11" id="KW-0862">Zinc</keyword>
<feature type="domain" description="C2H2-type" evidence="21">
    <location>
        <begin position="302"/>
        <end position="329"/>
    </location>
</feature>
<dbReference type="Gene3D" id="3.30.160.60">
    <property type="entry name" value="Classic Zinc Finger"/>
    <property type="match status" value="4"/>
</dbReference>
<evidence type="ECO:0000256" key="2">
    <source>
        <dbReference type="ARBA" id="ARBA00004496"/>
    </source>
</evidence>
<gene>
    <name evidence="23" type="primary">LOC118415018</name>
</gene>
<evidence type="ECO:0000256" key="3">
    <source>
        <dbReference type="ARBA" id="ARBA00004604"/>
    </source>
</evidence>
<dbReference type="GO" id="GO:0000978">
    <property type="term" value="F:RNA polymerase II cis-regulatory region sequence-specific DNA binding"/>
    <property type="evidence" value="ECO:0000318"/>
    <property type="project" value="GO_Central"/>
</dbReference>
<comment type="subcellular location">
    <subcellularLocation>
        <location evidence="2">Cytoplasm</location>
    </subcellularLocation>
    <subcellularLocation>
        <location evidence="1">Nucleus speckle</location>
    </subcellularLocation>
    <subcellularLocation>
        <location evidence="3">Nucleus</location>
        <location evidence="3">Nucleolus</location>
    </subcellularLocation>
    <subcellularLocation>
        <location evidence="4">Nucleus</location>
        <location evidence="4">Nucleoplasm</location>
    </subcellularLocation>
</comment>
<evidence type="ECO:0000256" key="17">
    <source>
        <dbReference type="ARBA" id="ARBA00023242"/>
    </source>
</evidence>
<dbReference type="PANTHER" id="PTHR23235">
    <property type="entry name" value="KRUEPPEL-LIKE TRANSCRIPTION FACTOR"/>
    <property type="match status" value="1"/>
</dbReference>
<feature type="domain" description="C2H2-type" evidence="21">
    <location>
        <begin position="242"/>
        <end position="271"/>
    </location>
</feature>
<keyword evidence="22" id="KW-1185">Reference proteome</keyword>
<dbReference type="GO" id="GO:0003723">
    <property type="term" value="F:RNA binding"/>
    <property type="evidence" value="ECO:0007669"/>
    <property type="project" value="UniProtKB-KW"/>
</dbReference>
<dbReference type="FunFam" id="3.30.160.60:FF:000125">
    <property type="entry name" value="Putative zinc finger protein 143"/>
    <property type="match status" value="1"/>
</dbReference>
<dbReference type="GO" id="GO:0006357">
    <property type="term" value="P:regulation of transcription by RNA polymerase II"/>
    <property type="evidence" value="ECO:0000318"/>
    <property type="project" value="GO_Central"/>
</dbReference>
<dbReference type="GO" id="GO:0016607">
    <property type="term" value="C:nuclear speck"/>
    <property type="evidence" value="ECO:0007669"/>
    <property type="project" value="UniProtKB-SubCell"/>
</dbReference>
<dbReference type="RefSeq" id="XP_035675282.1">
    <property type="nucleotide sequence ID" value="XM_035819389.1"/>
</dbReference>
<reference evidence="22" key="1">
    <citation type="journal article" date="2020" name="Nat. Ecol. Evol.">
        <title>Deeply conserved synteny resolves early events in vertebrate evolution.</title>
        <authorList>
            <person name="Simakov O."/>
            <person name="Marletaz F."/>
            <person name="Yue J.X."/>
            <person name="O'Connell B."/>
            <person name="Jenkins J."/>
            <person name="Brandt A."/>
            <person name="Calef R."/>
            <person name="Tung C.H."/>
            <person name="Huang T.K."/>
            <person name="Schmutz J."/>
            <person name="Satoh N."/>
            <person name="Yu J.K."/>
            <person name="Putnam N.H."/>
            <person name="Green R.E."/>
            <person name="Rokhsar D.S."/>
        </authorList>
    </citation>
    <scope>NUCLEOTIDE SEQUENCE [LARGE SCALE GENOMIC DNA]</scope>
    <source>
        <strain evidence="22">S238N-H82</strain>
    </source>
</reference>
<feature type="domain" description="C2H2-type" evidence="21">
    <location>
        <begin position="330"/>
        <end position="359"/>
    </location>
</feature>
<evidence type="ECO:0000259" key="21">
    <source>
        <dbReference type="PROSITE" id="PS50157"/>
    </source>
</evidence>
<keyword evidence="17" id="KW-0539">Nucleus</keyword>
<evidence type="ECO:0000256" key="10">
    <source>
        <dbReference type="ARBA" id="ARBA00022771"/>
    </source>
</evidence>
<dbReference type="Proteomes" id="UP000001554">
    <property type="component" value="Chromosome 4"/>
</dbReference>
<keyword evidence="16" id="KW-0804">Transcription</keyword>
<proteinExistence type="inferred from homology"/>
<feature type="region of interest" description="Disordered" evidence="20">
    <location>
        <begin position="1"/>
        <end position="24"/>
    </location>
</feature>
<evidence type="ECO:0000256" key="11">
    <source>
        <dbReference type="ARBA" id="ARBA00022833"/>
    </source>
</evidence>
<keyword evidence="6" id="KW-0963">Cytoplasm</keyword>
<dbReference type="FunFam" id="3.30.160.60:FF:000018">
    <property type="entry name" value="Krueppel-like factor 15"/>
    <property type="match status" value="1"/>
</dbReference>
<dbReference type="PROSITE" id="PS00028">
    <property type="entry name" value="ZINC_FINGER_C2H2_1"/>
    <property type="match status" value="4"/>
</dbReference>
<sequence>MASDVAAYLPPRQSPQGGTAPTWPPMLDFPQLGYPSGTGSYPPFMPPGIKQEPAWAHEEDRGYTSAFSVHLSTSPRGTSLGGYGAFPAGSPSHGCSASVTSQPAQLFSSPTYISRQMDTPSCSQGFPSYDSTSLSDDINSRSYMFARSAHAYRQGGEPGPLTSPHPLQTNMADCEYARSTYSACVMYSASMAASLDYCAATRSPKKENCSYPGLHSPSLPRGLEQIQRTCAVRLMTEEKRPFVCPYPACNKRYFKLSHLQMHNRKHTGEKPFLCEYTGCGRRFSRSDQLKRHIRKHTGVKPFSCETCGRKFSRSDHLKTHTRTHTGEKPFCCRWPNCLKRFARSDELVRHHNMHQRNLTKLHTQF</sequence>
<evidence type="ECO:0000256" key="12">
    <source>
        <dbReference type="ARBA" id="ARBA00022843"/>
    </source>
</evidence>
<evidence type="ECO:0000256" key="13">
    <source>
        <dbReference type="ARBA" id="ARBA00022884"/>
    </source>
</evidence>
<dbReference type="GO" id="GO:0000981">
    <property type="term" value="F:DNA-binding transcription factor activity, RNA polymerase II-specific"/>
    <property type="evidence" value="ECO:0000318"/>
    <property type="project" value="GO_Central"/>
</dbReference>
<keyword evidence="13" id="KW-0694">RNA-binding</keyword>
<evidence type="ECO:0000256" key="5">
    <source>
        <dbReference type="ARBA" id="ARBA00005682"/>
    </source>
</evidence>
<dbReference type="AlphaFoldDB" id="A0A9J7L3Q5"/>
<reference evidence="23" key="2">
    <citation type="submission" date="2025-08" db="UniProtKB">
        <authorList>
            <consortium name="RefSeq"/>
        </authorList>
    </citation>
    <scope>IDENTIFICATION</scope>
    <source>
        <strain evidence="23">S238N-H82</strain>
        <tissue evidence="23">Testes</tissue>
    </source>
</reference>
<dbReference type="KEGG" id="bfo:118415018"/>
<evidence type="ECO:0000256" key="9">
    <source>
        <dbReference type="ARBA" id="ARBA00022737"/>
    </source>
</evidence>
<dbReference type="PANTHER" id="PTHR23235:SF49">
    <property type="entry name" value="WILMS TUMOR PROTEIN"/>
    <property type="match status" value="1"/>
</dbReference>
<evidence type="ECO:0000256" key="8">
    <source>
        <dbReference type="ARBA" id="ARBA00022723"/>
    </source>
</evidence>
<evidence type="ECO:0000256" key="7">
    <source>
        <dbReference type="ARBA" id="ARBA00022499"/>
    </source>
</evidence>
<dbReference type="InterPro" id="IPR000976">
    <property type="entry name" value="Wilms_tumour_N"/>
</dbReference>
<dbReference type="SMART" id="SM00355">
    <property type="entry name" value="ZnF_C2H2"/>
    <property type="match status" value="4"/>
</dbReference>
<evidence type="ECO:0000256" key="16">
    <source>
        <dbReference type="ARBA" id="ARBA00023163"/>
    </source>
</evidence>
<evidence type="ECO:0000313" key="22">
    <source>
        <dbReference type="Proteomes" id="UP000001554"/>
    </source>
</evidence>
<dbReference type="FunFam" id="3.30.160.60:FF:000063">
    <property type="entry name" value="Wilms tumor 1-KTS isoform"/>
    <property type="match status" value="1"/>
</dbReference>
<evidence type="ECO:0000256" key="1">
    <source>
        <dbReference type="ARBA" id="ARBA00004324"/>
    </source>
</evidence>
<evidence type="ECO:0000256" key="14">
    <source>
        <dbReference type="ARBA" id="ARBA00023015"/>
    </source>
</evidence>
<keyword evidence="7" id="KW-1017">Isopeptide bond</keyword>
<dbReference type="GO" id="GO:0005737">
    <property type="term" value="C:cytoplasm"/>
    <property type="evidence" value="ECO:0007669"/>
    <property type="project" value="UniProtKB-SubCell"/>
</dbReference>
<dbReference type="OrthoDB" id="10018191at2759"/>
<evidence type="ECO:0000256" key="6">
    <source>
        <dbReference type="ARBA" id="ARBA00022490"/>
    </source>
</evidence>
<comment type="similarity">
    <text evidence="5">Belongs to the EGR C2H2-type zinc-finger protein family.</text>
</comment>
<accession>A0A9J7L3Q5</accession>